<sequence>MSKVLIYSGPGVASSALLHTLGTLKRLLPTYDVQLVSAQSLALEPWEGDAALLVLPGGRDLPYVAELGKFRSIVSAGSSGSASTSSASSTTSPPPQRADERIRAYIEQGGSFLGICAGAYYSSAVCRFQPGTDMEVVGDRPALQCFPGTCAGTAYDGFVYESDAGARLTKLDVEASQHGSRDNHLASRADSWTCAYNGGGAFLLPEDGKATVDGRQVRVIARYPALQARDGIKPQFAGQPAVVSVDVSRSSSETSKSGGRALLFGTHPEFPIHAHSRTITQAAGSDATEGAAKHGAGGLTAASLSYLENERLRLFASTLHTELGLEVDLPAFVAPPDESRPTAGAASANPSASALDTNRIRLTPLFAMSNMPGLIGNCLALLHTQDADATPAQQTDLPHLLSPDLLDESFPTPGLVSDSHFFSNADSNDLLHYYSAPAVSHVVKRALREADYSPYEEEVQVQASGVDAETAGRVETSREVNLHKVPKYILIFPGSPLAAPGSLAATSFLPDPKTLTPHFDMAEYFRCLEVSRSRILDPTVSSLAQLRPKTSGFGGWPASESEERLGHSILYGEVVTSTQTLLEKNAHLLAHSPLGATVFATHQVAGRGRGKNAWISPLGCLQFSTVLLLPQSSARGVVFIQYLAALAIVESVRSGALGPDYAKHLGPKLRVKWPNDVYADVGQSRSEEDAKPRTGTFVHNGRNYAKLAGILVNSQFAGKDFQLVLGCGINCLNARPTTSLSDLIANHNSRLSAGEAALEPISQEKLAGAVLATLEKLWRVFAGGGGSFEPFVPLYEQVPRDAHKAEAADQETTLYDREPPQRARIVGIAADHGTLRAVPVESKLTSTSPGAWGNAGGGIAGEPWIDLQPDGNSFDMIKNLIRTKT</sequence>
<dbReference type="Pfam" id="PF03099">
    <property type="entry name" value="BPL_LplA_LipB"/>
    <property type="match status" value="1"/>
</dbReference>
<dbReference type="CDD" id="cd16442">
    <property type="entry name" value="BPL"/>
    <property type="match status" value="1"/>
</dbReference>
<dbReference type="InterPro" id="IPR019197">
    <property type="entry name" value="Biotin-prot_ligase_N"/>
</dbReference>
<dbReference type="InterPro" id="IPR045864">
    <property type="entry name" value="aa-tRNA-synth_II/BPL/LPL"/>
</dbReference>
<feature type="region of interest" description="Disordered" evidence="3">
    <location>
        <begin position="77"/>
        <end position="98"/>
    </location>
</feature>
<feature type="domain" description="BPL/LPL catalytic" evidence="4">
    <location>
        <begin position="554"/>
        <end position="782"/>
    </location>
</feature>
<dbReference type="FunCoup" id="A0A316W605">
    <property type="interactions" value="295"/>
</dbReference>
<keyword evidence="2" id="KW-0436">Ligase</keyword>
<dbReference type="InterPro" id="IPR029062">
    <property type="entry name" value="Class_I_gatase-like"/>
</dbReference>
<proteinExistence type="inferred from homology"/>
<dbReference type="SUPFAM" id="SSF52317">
    <property type="entry name" value="Class I glutamine amidotransferase-like"/>
    <property type="match status" value="1"/>
</dbReference>
<evidence type="ECO:0000313" key="5">
    <source>
        <dbReference type="EMBL" id="PWN44528.1"/>
    </source>
</evidence>
<dbReference type="PROSITE" id="PS51733">
    <property type="entry name" value="BPL_LPL_CATALYTIC"/>
    <property type="match status" value="1"/>
</dbReference>
<dbReference type="Gene3D" id="3.30.930.10">
    <property type="entry name" value="Bira Bifunctional Protein, Domain 2"/>
    <property type="match status" value="1"/>
</dbReference>
<keyword evidence="6" id="KW-1185">Reference proteome</keyword>
<dbReference type="EMBL" id="KZ819360">
    <property type="protein sequence ID" value="PWN44528.1"/>
    <property type="molecule type" value="Genomic_DNA"/>
</dbReference>
<organism evidence="5 6">
    <name type="scientific">Ceraceosorus guamensis</name>
    <dbReference type="NCBI Taxonomy" id="1522189"/>
    <lineage>
        <taxon>Eukaryota</taxon>
        <taxon>Fungi</taxon>
        <taxon>Dikarya</taxon>
        <taxon>Basidiomycota</taxon>
        <taxon>Ustilaginomycotina</taxon>
        <taxon>Exobasidiomycetes</taxon>
        <taxon>Ceraceosorales</taxon>
        <taxon>Ceraceosoraceae</taxon>
        <taxon>Ceraceosorus</taxon>
    </lineage>
</organism>
<evidence type="ECO:0000256" key="1">
    <source>
        <dbReference type="ARBA" id="ARBA00009934"/>
    </source>
</evidence>
<evidence type="ECO:0000256" key="3">
    <source>
        <dbReference type="SAM" id="MobiDB-lite"/>
    </source>
</evidence>
<dbReference type="SUPFAM" id="SSF55681">
    <property type="entry name" value="Class II aaRS and biotin synthetases"/>
    <property type="match status" value="1"/>
</dbReference>
<dbReference type="Proteomes" id="UP000245783">
    <property type="component" value="Unassembled WGS sequence"/>
</dbReference>
<evidence type="ECO:0000313" key="6">
    <source>
        <dbReference type="Proteomes" id="UP000245783"/>
    </source>
</evidence>
<dbReference type="RefSeq" id="XP_025371688.1">
    <property type="nucleotide sequence ID" value="XM_025515382.1"/>
</dbReference>
<comment type="similarity">
    <text evidence="1">Belongs to the biotin--protein ligase family.</text>
</comment>
<reference evidence="5 6" key="1">
    <citation type="journal article" date="2018" name="Mol. Biol. Evol.">
        <title>Broad Genomic Sampling Reveals a Smut Pathogenic Ancestry of the Fungal Clade Ustilaginomycotina.</title>
        <authorList>
            <person name="Kijpornyongpan T."/>
            <person name="Mondo S.J."/>
            <person name="Barry K."/>
            <person name="Sandor L."/>
            <person name="Lee J."/>
            <person name="Lipzen A."/>
            <person name="Pangilinan J."/>
            <person name="LaButti K."/>
            <person name="Hainaut M."/>
            <person name="Henrissat B."/>
            <person name="Grigoriev I.V."/>
            <person name="Spatafora J.W."/>
            <person name="Aime M.C."/>
        </authorList>
    </citation>
    <scope>NUCLEOTIDE SEQUENCE [LARGE SCALE GENOMIC DNA]</scope>
    <source>
        <strain evidence="5 6">MCA 4658</strain>
    </source>
</reference>
<name>A0A316W605_9BASI</name>
<dbReference type="AlphaFoldDB" id="A0A316W605"/>
<dbReference type="GO" id="GO:0004077">
    <property type="term" value="F:biotin--[biotin carboxyl-carrier protein] ligase activity"/>
    <property type="evidence" value="ECO:0007669"/>
    <property type="project" value="InterPro"/>
</dbReference>
<dbReference type="OrthoDB" id="10250105at2759"/>
<evidence type="ECO:0000259" key="4">
    <source>
        <dbReference type="PROSITE" id="PS51733"/>
    </source>
</evidence>
<dbReference type="InterPro" id="IPR004408">
    <property type="entry name" value="Biotin_CoA_COase_ligase"/>
</dbReference>
<gene>
    <name evidence="5" type="ORF">IE81DRAFT_333682</name>
</gene>
<dbReference type="PANTHER" id="PTHR12835">
    <property type="entry name" value="BIOTIN PROTEIN LIGASE"/>
    <property type="match status" value="1"/>
</dbReference>
<protein>
    <recommendedName>
        <fullName evidence="4">BPL/LPL catalytic domain-containing protein</fullName>
    </recommendedName>
</protein>
<dbReference type="GeneID" id="37037252"/>
<dbReference type="GO" id="GO:0005737">
    <property type="term" value="C:cytoplasm"/>
    <property type="evidence" value="ECO:0007669"/>
    <property type="project" value="TreeGrafter"/>
</dbReference>
<dbReference type="InterPro" id="IPR004143">
    <property type="entry name" value="BPL_LPL_catalytic"/>
</dbReference>
<dbReference type="STRING" id="1522189.A0A316W605"/>
<accession>A0A316W605</accession>
<dbReference type="Pfam" id="PF09825">
    <property type="entry name" value="BPL_N"/>
    <property type="match status" value="1"/>
</dbReference>
<dbReference type="CDD" id="cd03144">
    <property type="entry name" value="GATase1_ScBLP_like"/>
    <property type="match status" value="1"/>
</dbReference>
<evidence type="ECO:0000256" key="2">
    <source>
        <dbReference type="ARBA" id="ARBA00022598"/>
    </source>
</evidence>
<dbReference type="InParanoid" id="A0A316W605"/>
<dbReference type="PANTHER" id="PTHR12835:SF5">
    <property type="entry name" value="BIOTIN--PROTEIN LIGASE"/>
    <property type="match status" value="1"/>
</dbReference>
<feature type="compositionally biased region" description="Low complexity" evidence="3">
    <location>
        <begin position="77"/>
        <end position="91"/>
    </location>
</feature>